<dbReference type="EMBL" id="SLVJ01000002">
    <property type="protein sequence ID" value="TCM69766.1"/>
    <property type="molecule type" value="Genomic_DNA"/>
</dbReference>
<dbReference type="GO" id="GO:0016747">
    <property type="term" value="F:acyltransferase activity, transferring groups other than amino-acyl groups"/>
    <property type="evidence" value="ECO:0007669"/>
    <property type="project" value="InterPro"/>
</dbReference>
<comment type="caution">
    <text evidence="4">The sequence shown here is derived from an EMBL/GenBank/DDBJ whole genome shotgun (WGS) entry which is preliminary data.</text>
</comment>
<dbReference type="OrthoDB" id="9789605at2"/>
<dbReference type="Proteomes" id="UP000294963">
    <property type="component" value="Unassembled WGS sequence"/>
</dbReference>
<name>A0A4R1XZW9_ACICA</name>
<evidence type="ECO:0000313" key="5">
    <source>
        <dbReference type="Proteomes" id="UP000294963"/>
    </source>
</evidence>
<dbReference type="PANTHER" id="PTHR43800:SF1">
    <property type="entry name" value="PEPTIDYL-LYSINE N-ACETYLTRANSFERASE YJAB"/>
    <property type="match status" value="1"/>
</dbReference>
<dbReference type="SUPFAM" id="SSF55729">
    <property type="entry name" value="Acyl-CoA N-acyltransferases (Nat)"/>
    <property type="match status" value="1"/>
</dbReference>
<evidence type="ECO:0000259" key="3">
    <source>
        <dbReference type="PROSITE" id="PS51186"/>
    </source>
</evidence>
<evidence type="ECO:0000313" key="4">
    <source>
        <dbReference type="EMBL" id="TCM69766.1"/>
    </source>
</evidence>
<dbReference type="Gene3D" id="3.40.630.30">
    <property type="match status" value="1"/>
</dbReference>
<gene>
    <name evidence="4" type="ORF">EC844_10225</name>
</gene>
<dbReference type="Pfam" id="PF13508">
    <property type="entry name" value="Acetyltransf_7"/>
    <property type="match status" value="1"/>
</dbReference>
<dbReference type="PANTHER" id="PTHR43800">
    <property type="entry name" value="PEPTIDYL-LYSINE N-ACETYLTRANSFERASE YJAB"/>
    <property type="match status" value="1"/>
</dbReference>
<dbReference type="PROSITE" id="PS51186">
    <property type="entry name" value="GNAT"/>
    <property type="match status" value="1"/>
</dbReference>
<evidence type="ECO:0000256" key="1">
    <source>
        <dbReference type="ARBA" id="ARBA00022679"/>
    </source>
</evidence>
<dbReference type="InterPro" id="IPR016181">
    <property type="entry name" value="Acyl_CoA_acyltransferase"/>
</dbReference>
<keyword evidence="5" id="KW-1185">Reference proteome</keyword>
<reference evidence="4 5" key="1">
    <citation type="submission" date="2019-03" db="EMBL/GenBank/DDBJ databases">
        <title>Genomic analyses of the natural microbiome of Caenorhabditis elegans.</title>
        <authorList>
            <person name="Samuel B."/>
        </authorList>
    </citation>
    <scope>NUCLEOTIDE SEQUENCE [LARGE SCALE GENOMIC DNA]</scope>
    <source>
        <strain evidence="4 5">JUb89</strain>
    </source>
</reference>
<feature type="domain" description="N-acetyltransferase" evidence="3">
    <location>
        <begin position="2"/>
        <end position="145"/>
    </location>
</feature>
<organism evidence="4 5">
    <name type="scientific">Acinetobacter calcoaceticus</name>
    <dbReference type="NCBI Taxonomy" id="471"/>
    <lineage>
        <taxon>Bacteria</taxon>
        <taxon>Pseudomonadati</taxon>
        <taxon>Pseudomonadota</taxon>
        <taxon>Gammaproteobacteria</taxon>
        <taxon>Moraxellales</taxon>
        <taxon>Moraxellaceae</taxon>
        <taxon>Acinetobacter</taxon>
        <taxon>Acinetobacter calcoaceticus/baumannii complex</taxon>
    </lineage>
</organism>
<dbReference type="InterPro" id="IPR000182">
    <property type="entry name" value="GNAT_dom"/>
</dbReference>
<evidence type="ECO:0000256" key="2">
    <source>
        <dbReference type="ARBA" id="ARBA00023315"/>
    </source>
</evidence>
<sequence>MLNIRLSRPEEATDVIAIWKSSVDATHDFLSTTDRNEIEIEVVSFFSEIPVWVAVDDQDRSLGFMFLDQGHMEALFIDASARGQQVGKQLLQYALSLYPNLSIDVNEQNQQAIGFYHHMGFVIKGRSDLDGQGRAYPILHLRMPD</sequence>
<dbReference type="CDD" id="cd04301">
    <property type="entry name" value="NAT_SF"/>
    <property type="match status" value="1"/>
</dbReference>
<dbReference type="NCBIfam" id="NF007807">
    <property type="entry name" value="PRK10514.1"/>
    <property type="match status" value="1"/>
</dbReference>
<keyword evidence="1 4" id="KW-0808">Transferase</keyword>
<dbReference type="AlphaFoldDB" id="A0A4R1XZW9"/>
<protein>
    <submittedName>
        <fullName evidence="4">Putative acetyltransferase</fullName>
    </submittedName>
</protein>
<accession>A0A4R1XZW9</accession>
<keyword evidence="2" id="KW-0012">Acyltransferase</keyword>
<proteinExistence type="predicted"/>